<sequence>MSCYSLSSDNEYVKKKKTPMKKTKKHASYQEKILELFKDQKMSLNIKNKMKYRKGNEIFTIKSDVDVEECTDYWTIKHYKTKNIENIDSRWEHAECTTHIAITDQAEDQVISNKLNKLMKSMHNHFMRNRTKTVNHHAVKYNTTSSLSVERYLKKFEANCLLHEVIQIPPPEISNFYWKNNYGNKYKAFIPTPGRNVYYSLKEYVGEMELNEINIDGWKSAEKCVLLAVSNKCPKDQPFIDHMEFLIANFAAWAEQNNDHWENIGYDVQCEDYRHLNRHYIITEYLVDDLKDVPMQLRGKCGRFRGAMTITPEHDNAKVIYAMNIAFQLAAKRFANDKDLGVYAYGRK</sequence>
<evidence type="ECO:0000313" key="1">
    <source>
        <dbReference type="EMBL" id="CAH1736128.1"/>
    </source>
</evidence>
<reference evidence="1" key="2">
    <citation type="submission" date="2022-10" db="EMBL/GenBank/DDBJ databases">
        <authorList>
            <consortium name="ENA_rothamsted_submissions"/>
            <consortium name="culmorum"/>
            <person name="King R."/>
        </authorList>
    </citation>
    <scope>NUCLEOTIDE SEQUENCE</scope>
</reference>
<reference evidence="1" key="1">
    <citation type="submission" date="2022-02" db="EMBL/GenBank/DDBJ databases">
        <authorList>
            <person name="King R."/>
        </authorList>
    </citation>
    <scope>NUCLEOTIDE SEQUENCE</scope>
</reference>
<gene>
    <name evidence="1" type="ORF">APHIGO_LOCUS9925</name>
</gene>
<dbReference type="AlphaFoldDB" id="A0A9P0JD89"/>
<proteinExistence type="predicted"/>
<evidence type="ECO:0000313" key="2">
    <source>
        <dbReference type="Proteomes" id="UP001154329"/>
    </source>
</evidence>
<accession>A0A9P0JD89</accession>
<keyword evidence="2" id="KW-1185">Reference proteome</keyword>
<dbReference type="Proteomes" id="UP001154329">
    <property type="component" value="Chromosome 4"/>
</dbReference>
<dbReference type="EMBL" id="OU899037">
    <property type="protein sequence ID" value="CAH1736128.1"/>
    <property type="molecule type" value="Genomic_DNA"/>
</dbReference>
<name>A0A9P0JD89_APHGO</name>
<organism evidence="1 2">
    <name type="scientific">Aphis gossypii</name>
    <name type="common">Cotton aphid</name>
    <dbReference type="NCBI Taxonomy" id="80765"/>
    <lineage>
        <taxon>Eukaryota</taxon>
        <taxon>Metazoa</taxon>
        <taxon>Ecdysozoa</taxon>
        <taxon>Arthropoda</taxon>
        <taxon>Hexapoda</taxon>
        <taxon>Insecta</taxon>
        <taxon>Pterygota</taxon>
        <taxon>Neoptera</taxon>
        <taxon>Paraneoptera</taxon>
        <taxon>Hemiptera</taxon>
        <taxon>Sternorrhyncha</taxon>
        <taxon>Aphidomorpha</taxon>
        <taxon>Aphidoidea</taxon>
        <taxon>Aphididae</taxon>
        <taxon>Aphidini</taxon>
        <taxon>Aphis</taxon>
        <taxon>Aphis</taxon>
    </lineage>
</organism>
<protein>
    <submittedName>
        <fullName evidence="1">Uncharacterized protein</fullName>
    </submittedName>
</protein>